<gene>
    <name evidence="2" type="ORF">RFI_39279</name>
</gene>
<name>X6LAR8_RETFI</name>
<keyword evidence="1" id="KW-0812">Transmembrane</keyword>
<dbReference type="EMBL" id="ASPP01047300">
    <property type="protein sequence ID" value="ETN98231.1"/>
    <property type="molecule type" value="Genomic_DNA"/>
</dbReference>
<dbReference type="AlphaFoldDB" id="X6LAR8"/>
<organism evidence="2 3">
    <name type="scientific">Reticulomyxa filosa</name>
    <dbReference type="NCBI Taxonomy" id="46433"/>
    <lineage>
        <taxon>Eukaryota</taxon>
        <taxon>Sar</taxon>
        <taxon>Rhizaria</taxon>
        <taxon>Retaria</taxon>
        <taxon>Foraminifera</taxon>
        <taxon>Monothalamids</taxon>
        <taxon>Reticulomyxidae</taxon>
        <taxon>Reticulomyxa</taxon>
    </lineage>
</organism>
<accession>X6LAR8</accession>
<comment type="caution">
    <text evidence="2">The sequence shown here is derived from an EMBL/GenBank/DDBJ whole genome shotgun (WGS) entry which is preliminary data.</text>
</comment>
<feature type="non-terminal residue" evidence="2">
    <location>
        <position position="1"/>
    </location>
</feature>
<keyword evidence="1" id="KW-0472">Membrane</keyword>
<protein>
    <submittedName>
        <fullName evidence="2">Uncharacterized protein</fullName>
    </submittedName>
</protein>
<dbReference type="Proteomes" id="UP000023152">
    <property type="component" value="Unassembled WGS sequence"/>
</dbReference>
<feature type="transmembrane region" description="Helical" evidence="1">
    <location>
        <begin position="46"/>
        <end position="64"/>
    </location>
</feature>
<evidence type="ECO:0000313" key="2">
    <source>
        <dbReference type="EMBL" id="ETN98231.1"/>
    </source>
</evidence>
<sequence length="103" mass="12131">IKQLDEKMSKVSGELIEVKKVFEIENSALVLEAICHCNLEHLIEKLLFLLNVVNNLVVIIFNLWNILKKANRTVIVVRKVKVILYYIVLNVYWLVRLRNTTRK</sequence>
<keyword evidence="3" id="KW-1185">Reference proteome</keyword>
<proteinExistence type="predicted"/>
<reference evidence="2 3" key="1">
    <citation type="journal article" date="2013" name="Curr. Biol.">
        <title>The Genome of the Foraminiferan Reticulomyxa filosa.</title>
        <authorList>
            <person name="Glockner G."/>
            <person name="Hulsmann N."/>
            <person name="Schleicher M."/>
            <person name="Noegel A.A."/>
            <person name="Eichinger L."/>
            <person name="Gallinger C."/>
            <person name="Pawlowski J."/>
            <person name="Sierra R."/>
            <person name="Euteneuer U."/>
            <person name="Pillet L."/>
            <person name="Moustafa A."/>
            <person name="Platzer M."/>
            <person name="Groth M."/>
            <person name="Szafranski K."/>
            <person name="Schliwa M."/>
        </authorList>
    </citation>
    <scope>NUCLEOTIDE SEQUENCE [LARGE SCALE GENOMIC DNA]</scope>
</reference>
<feature type="transmembrane region" description="Helical" evidence="1">
    <location>
        <begin position="76"/>
        <end position="95"/>
    </location>
</feature>
<evidence type="ECO:0000256" key="1">
    <source>
        <dbReference type="SAM" id="Phobius"/>
    </source>
</evidence>
<evidence type="ECO:0000313" key="3">
    <source>
        <dbReference type="Proteomes" id="UP000023152"/>
    </source>
</evidence>
<keyword evidence="1" id="KW-1133">Transmembrane helix</keyword>